<dbReference type="Gene3D" id="3.40.50.720">
    <property type="entry name" value="NAD(P)-binding Rossmann-like Domain"/>
    <property type="match status" value="1"/>
</dbReference>
<sequence>MSHYPTIVTGAAGFIGAAVADALMARGIPVIGIDSMNDYYAVSLKEARRDRLHARHGNLFTFLSLDFADMDTLVRALEPHRFDRIVHLGAQAGVRYSLENPQAYVASNLAGHVNMLEIARARKVEHMVYASSSSVYGGNAKLPFAVEDRADHPVSLYAATKKADELMSETYAHLFRIPLTGLRFFTVYGPWGRPDMALWKFTERMLSARPIEIFNNGEMYRDFTYIDDIVAGVLACLERPPVDDGAPKAGGSVKPHALYNIGNNRSEHLMRLIEVLEEACGVKAVLDLLPMQPGDVHATFADIAALTHDTGYAPSTPIEIGVPRFVAWYRDYTGI</sequence>
<name>A0ABV6S819_9SPHN</name>
<evidence type="ECO:0000259" key="2">
    <source>
        <dbReference type="Pfam" id="PF01370"/>
    </source>
</evidence>
<keyword evidence="1" id="KW-0520">NAD</keyword>
<dbReference type="Proteomes" id="UP001589858">
    <property type="component" value="Unassembled WGS sequence"/>
</dbReference>
<dbReference type="Pfam" id="PF01370">
    <property type="entry name" value="Epimerase"/>
    <property type="match status" value="1"/>
</dbReference>
<dbReference type="RefSeq" id="WP_267223024.1">
    <property type="nucleotide sequence ID" value="NZ_JAPCWC010000019.1"/>
</dbReference>
<accession>A0ABV6S819</accession>
<dbReference type="InterPro" id="IPR036291">
    <property type="entry name" value="NAD(P)-bd_dom_sf"/>
</dbReference>
<dbReference type="PRINTS" id="PR01713">
    <property type="entry name" value="NUCEPIMERASE"/>
</dbReference>
<dbReference type="SUPFAM" id="SSF51735">
    <property type="entry name" value="NAD(P)-binding Rossmann-fold domains"/>
    <property type="match status" value="1"/>
</dbReference>
<feature type="domain" description="NAD-dependent epimerase/dehydratase" evidence="2">
    <location>
        <begin position="7"/>
        <end position="240"/>
    </location>
</feature>
<gene>
    <name evidence="3" type="ORF">ACFFF8_12295</name>
</gene>
<comment type="caution">
    <text evidence="3">The sequence shown here is derived from an EMBL/GenBank/DDBJ whole genome shotgun (WGS) entry which is preliminary data.</text>
</comment>
<dbReference type="EMBL" id="JBHLTM010000047">
    <property type="protein sequence ID" value="MFC0685379.1"/>
    <property type="molecule type" value="Genomic_DNA"/>
</dbReference>
<dbReference type="InterPro" id="IPR001509">
    <property type="entry name" value="Epimerase_deHydtase"/>
</dbReference>
<proteinExistence type="predicted"/>
<keyword evidence="4" id="KW-1185">Reference proteome</keyword>
<evidence type="ECO:0000256" key="1">
    <source>
        <dbReference type="ARBA" id="ARBA00023027"/>
    </source>
</evidence>
<evidence type="ECO:0000313" key="4">
    <source>
        <dbReference type="Proteomes" id="UP001589858"/>
    </source>
</evidence>
<organism evidence="3 4">
    <name type="scientific">Novosphingobium clariflavum</name>
    <dbReference type="NCBI Taxonomy" id="2029884"/>
    <lineage>
        <taxon>Bacteria</taxon>
        <taxon>Pseudomonadati</taxon>
        <taxon>Pseudomonadota</taxon>
        <taxon>Alphaproteobacteria</taxon>
        <taxon>Sphingomonadales</taxon>
        <taxon>Sphingomonadaceae</taxon>
        <taxon>Novosphingobium</taxon>
    </lineage>
</organism>
<reference evidence="3 4" key="1">
    <citation type="submission" date="2024-09" db="EMBL/GenBank/DDBJ databases">
        <authorList>
            <person name="Sun Q."/>
            <person name="Mori K."/>
        </authorList>
    </citation>
    <scope>NUCLEOTIDE SEQUENCE [LARGE SCALE GENOMIC DNA]</scope>
    <source>
        <strain evidence="3 4">CICC 11035S</strain>
    </source>
</reference>
<protein>
    <submittedName>
        <fullName evidence="3">SDR family NAD(P)-dependent oxidoreductase</fullName>
    </submittedName>
</protein>
<evidence type="ECO:0000313" key="3">
    <source>
        <dbReference type="EMBL" id="MFC0685379.1"/>
    </source>
</evidence>
<dbReference type="PANTHER" id="PTHR43574">
    <property type="entry name" value="EPIMERASE-RELATED"/>
    <property type="match status" value="1"/>
</dbReference>